<sequence>MLLIQVTGPDLDFYDGRCCSRNRRCRAVQSVVEKLPPTLLHKVHERKMTDAVINKNSFALLTRGCDENVRNLLIPPETGRKFSRQESTISTTSDLSFRRAEENVEILGQKLTRLRGDDDGQEEIHQIARYFQMFQSNVDLDNFEKLIGSATVKSSLEIVVDFFLENVQREWGYFFDLIVPIKQLHALMVIGFLQLISFQGFLYYIPFLLLYGSFFSFIYFTLQLLHTKHSMDDFVAWKRLLNIFTAKNSVAASPRIPADLNLAGIHWRCCSNVVLSLTIFLLSFQYCGFDEKSSSKLFILFGLSCLCTTMATLEALDCKNRCLNRVSLILGFLFLLSKKCDTLFASYGTVINISNDINMKIDILSLIYIICLATCAFEFYEAKNSEKKYFVAYLLCFIWWLTTLTLLEWIYWANLEKIDILFAISLAWLYLSPKFGIFVFLFVLFFWYSLRENSVNFLKTVFTLVVIAAPLGISKFFAFFTADQQKSGRLRLFRNRKNLLIIFYGFLVVGSAMFMYRGNMMPNFHDSQNRTLYSNLSWAQFEKICDLNRHIQNETENQIRRQIECLELNNVPIFWSGVIKNVKIARIDNFFETIFSFLPEKMSHWLACLYGAQNEFVNHIPPPRPCTLRQHNVYTFHIEVQRSRSAKIKRFSKFSSIILVASDFFKHAIDDWDINRTVNFAAKFDGYPYHTP</sequence>
<dbReference type="WBParaSite" id="nRc.2.0.1.t30477-RA">
    <property type="protein sequence ID" value="nRc.2.0.1.t30477-RA"/>
    <property type="gene ID" value="nRc.2.0.1.g30477"/>
</dbReference>
<feature type="domain" description="Wolframin cysteine-rich" evidence="2">
    <location>
        <begin position="538"/>
        <end position="614"/>
    </location>
</feature>
<feature type="transmembrane region" description="Helical" evidence="1">
    <location>
        <begin position="460"/>
        <end position="479"/>
    </location>
</feature>
<name>A0A915JXQ0_ROMCU</name>
<dbReference type="GO" id="GO:0055074">
    <property type="term" value="P:calcium ion homeostasis"/>
    <property type="evidence" value="ECO:0007669"/>
    <property type="project" value="TreeGrafter"/>
</dbReference>
<dbReference type="InterPro" id="IPR045400">
    <property type="entry name" value="Wolframin_Cys-rich"/>
</dbReference>
<evidence type="ECO:0000259" key="2">
    <source>
        <dbReference type="Pfam" id="PF20053"/>
    </source>
</evidence>
<dbReference type="Proteomes" id="UP000887565">
    <property type="component" value="Unplaced"/>
</dbReference>
<reference evidence="4" key="1">
    <citation type="submission" date="2022-11" db="UniProtKB">
        <authorList>
            <consortium name="WormBaseParasite"/>
        </authorList>
    </citation>
    <scope>IDENTIFICATION</scope>
</reference>
<protein>
    <submittedName>
        <fullName evidence="4">Wolframin cysteine-rich domain-containing protein</fullName>
    </submittedName>
</protein>
<dbReference type="PANTHER" id="PTHR13098">
    <property type="entry name" value="WOLFRAMIN"/>
    <property type="match status" value="1"/>
</dbReference>
<feature type="transmembrane region" description="Helical" evidence="1">
    <location>
        <begin position="173"/>
        <end position="195"/>
    </location>
</feature>
<organism evidence="3 4">
    <name type="scientific">Romanomermis culicivorax</name>
    <name type="common">Nematode worm</name>
    <dbReference type="NCBI Taxonomy" id="13658"/>
    <lineage>
        <taxon>Eukaryota</taxon>
        <taxon>Metazoa</taxon>
        <taxon>Ecdysozoa</taxon>
        <taxon>Nematoda</taxon>
        <taxon>Enoplea</taxon>
        <taxon>Dorylaimia</taxon>
        <taxon>Mermithida</taxon>
        <taxon>Mermithoidea</taxon>
        <taxon>Mermithidae</taxon>
        <taxon>Romanomermis</taxon>
    </lineage>
</organism>
<feature type="transmembrane region" description="Helical" evidence="1">
    <location>
        <begin position="499"/>
        <end position="516"/>
    </location>
</feature>
<dbReference type="GO" id="GO:0005789">
    <property type="term" value="C:endoplasmic reticulum membrane"/>
    <property type="evidence" value="ECO:0007669"/>
    <property type="project" value="TreeGrafter"/>
</dbReference>
<dbReference type="AlphaFoldDB" id="A0A915JXQ0"/>
<feature type="transmembrane region" description="Helical" evidence="1">
    <location>
        <begin position="328"/>
        <end position="351"/>
    </location>
</feature>
<feature type="transmembrane region" description="Helical" evidence="1">
    <location>
        <begin position="363"/>
        <end position="380"/>
    </location>
</feature>
<feature type="transmembrane region" description="Helical" evidence="1">
    <location>
        <begin position="298"/>
        <end position="316"/>
    </location>
</feature>
<keyword evidence="1" id="KW-1133">Transmembrane helix</keyword>
<dbReference type="InterPro" id="IPR026209">
    <property type="entry name" value="Wolframin_fam"/>
</dbReference>
<feature type="transmembrane region" description="Helical" evidence="1">
    <location>
        <begin position="265"/>
        <end position="286"/>
    </location>
</feature>
<accession>A0A915JXQ0</accession>
<proteinExistence type="predicted"/>
<evidence type="ECO:0000313" key="4">
    <source>
        <dbReference type="WBParaSite" id="nRc.2.0.1.t30477-RA"/>
    </source>
</evidence>
<evidence type="ECO:0000256" key="1">
    <source>
        <dbReference type="SAM" id="Phobius"/>
    </source>
</evidence>
<feature type="transmembrane region" description="Helical" evidence="1">
    <location>
        <begin position="420"/>
        <end position="448"/>
    </location>
</feature>
<keyword evidence="1" id="KW-0812">Transmembrane</keyword>
<keyword evidence="1" id="KW-0472">Membrane</keyword>
<dbReference type="PANTHER" id="PTHR13098:SF3">
    <property type="entry name" value="WOLFRAMIN"/>
    <property type="match status" value="1"/>
</dbReference>
<evidence type="ECO:0000313" key="3">
    <source>
        <dbReference type="Proteomes" id="UP000887565"/>
    </source>
</evidence>
<dbReference type="Pfam" id="PF20053">
    <property type="entry name" value="WC-rich"/>
    <property type="match status" value="1"/>
</dbReference>
<dbReference type="OMA" id="ITICIST"/>
<keyword evidence="3" id="KW-1185">Reference proteome</keyword>
<feature type="transmembrane region" description="Helical" evidence="1">
    <location>
        <begin position="201"/>
        <end position="222"/>
    </location>
</feature>
<feature type="transmembrane region" description="Helical" evidence="1">
    <location>
        <begin position="392"/>
        <end position="414"/>
    </location>
</feature>
<dbReference type="GO" id="GO:0030968">
    <property type="term" value="P:endoplasmic reticulum unfolded protein response"/>
    <property type="evidence" value="ECO:0007669"/>
    <property type="project" value="TreeGrafter"/>
</dbReference>